<evidence type="ECO:0000313" key="5">
    <source>
        <dbReference type="Proteomes" id="UP000669179"/>
    </source>
</evidence>
<dbReference type="GO" id="GO:0007165">
    <property type="term" value="P:signal transduction"/>
    <property type="evidence" value="ECO:0007669"/>
    <property type="project" value="TreeGrafter"/>
</dbReference>
<evidence type="ECO:0000256" key="1">
    <source>
        <dbReference type="SAM" id="MobiDB-lite"/>
    </source>
</evidence>
<keyword evidence="4" id="KW-0723">Serine/threonine-protein kinase</keyword>
<dbReference type="InterPro" id="IPR008271">
    <property type="entry name" value="Ser/Thr_kinase_AS"/>
</dbReference>
<dbReference type="InterPro" id="IPR011009">
    <property type="entry name" value="Kinase-like_dom_sf"/>
</dbReference>
<dbReference type="GO" id="GO:0005524">
    <property type="term" value="F:ATP binding"/>
    <property type="evidence" value="ECO:0007669"/>
    <property type="project" value="InterPro"/>
</dbReference>
<feature type="region of interest" description="Disordered" evidence="1">
    <location>
        <begin position="1"/>
        <end position="45"/>
    </location>
</feature>
<gene>
    <name evidence="4" type="ORF">J4573_07140</name>
</gene>
<feature type="compositionally biased region" description="Basic and acidic residues" evidence="1">
    <location>
        <begin position="9"/>
        <end position="23"/>
    </location>
</feature>
<accession>A0A939T8F5</accession>
<proteinExistence type="predicted"/>
<feature type="domain" description="Protein kinase" evidence="3">
    <location>
        <begin position="34"/>
        <end position="299"/>
    </location>
</feature>
<dbReference type="Proteomes" id="UP000669179">
    <property type="component" value="Unassembled WGS sequence"/>
</dbReference>
<feature type="transmembrane region" description="Helical" evidence="2">
    <location>
        <begin position="761"/>
        <end position="784"/>
    </location>
</feature>
<comment type="caution">
    <text evidence="4">The sequence shown here is derived from an EMBL/GenBank/DDBJ whole genome shotgun (WGS) entry which is preliminary data.</text>
</comment>
<organism evidence="4 5">
    <name type="scientific">Actinomadura barringtoniae</name>
    <dbReference type="NCBI Taxonomy" id="1427535"/>
    <lineage>
        <taxon>Bacteria</taxon>
        <taxon>Bacillati</taxon>
        <taxon>Actinomycetota</taxon>
        <taxon>Actinomycetes</taxon>
        <taxon>Streptosporangiales</taxon>
        <taxon>Thermomonosporaceae</taxon>
        <taxon>Actinomadura</taxon>
    </lineage>
</organism>
<keyword evidence="5" id="KW-1185">Reference proteome</keyword>
<dbReference type="Pfam" id="PF00069">
    <property type="entry name" value="Pkinase"/>
    <property type="match status" value="1"/>
</dbReference>
<sequence length="800" mass="85772">MADFQEGPPETRREPGVTQRDPRVPGPRGPGATRRDGGAAGGGQQGLMQLPAELAERFELVAELPVQGAESDLLLVRDALAGEYVVKVFRRGYSADRDVWAKLPGLDSPHVVRILETGHAGGRDYEVTPYAPEGNLRGLMGGPLPVEVVVRVVAQLAEGLGDLHRAGVVHRDLKPENVLIVGADPLQLVITDFGLSKVLDQSVVYASSSRTLAYAAPESLSGQVSPARDWWSLGMIVRELLTGRAPFLGLSETAVVDHLATRAVPADDVADPRVRLLCQGLLTRDPRQRWGAEEVSEWLGGGSPRVVEEAAHPVAPEGAGLPFNGQRYTDRAELARVLIDQWDYAALYFFGRGESGEAWRSLREWLAEVPDDSRIGLIDGYLTTGLPADVKLLHLVRWLDPSLPPHFLGRRVTGDDLAGLAGQAQDASHPDHRTACLLGRELWDQNLLQVLVGFEGGRDLARVDDQWRSHVTAWNKLAGWLREHESTPPALAARLPDAGATDVKVAGTRGPVVADDPPVVLLTLLALAAKPAETRRSLAEAAARARAAVPERIAWFEWMAGAAGDDPLRLLTVVRAAPQAVAEAEGHARGRDAAKRESEALQEQWADRERRRLAGRNAAVARAVAWSLPLLAVWLFVSWLVGASGGDDSGTTKSVGGFQGGGGISFGVLAVLSVLAWAVQCGSEVVVARAQGKDYLPFGPWSWMSRLLGAGGRGLSKASQTMSGAAQRTGRRGCGLLLLAGIVPLLLILLLMAVLTSVASLLWTFMLVAVAAGHAVGAGVRLHWWRQAHEVAERDFGGTR</sequence>
<dbReference type="InterPro" id="IPR000719">
    <property type="entry name" value="Prot_kinase_dom"/>
</dbReference>
<evidence type="ECO:0000313" key="4">
    <source>
        <dbReference type="EMBL" id="MBO2446860.1"/>
    </source>
</evidence>
<evidence type="ECO:0000256" key="2">
    <source>
        <dbReference type="SAM" id="Phobius"/>
    </source>
</evidence>
<dbReference type="PANTHER" id="PTHR48011">
    <property type="entry name" value="CCR4-NOT TRANSCRIPTIONAL COMPLEX SUBUNIT CAF120-RELATED"/>
    <property type="match status" value="1"/>
</dbReference>
<dbReference type="PROSITE" id="PS50011">
    <property type="entry name" value="PROTEIN_KINASE_DOM"/>
    <property type="match status" value="1"/>
</dbReference>
<dbReference type="Gene3D" id="1.10.510.10">
    <property type="entry name" value="Transferase(Phosphotransferase) domain 1"/>
    <property type="match status" value="1"/>
</dbReference>
<reference evidence="4" key="1">
    <citation type="submission" date="2021-03" db="EMBL/GenBank/DDBJ databases">
        <authorList>
            <person name="Kanchanasin P."/>
            <person name="Saeng-In P."/>
            <person name="Phongsopitanun W."/>
            <person name="Yuki M."/>
            <person name="Kudo T."/>
            <person name="Ohkuma M."/>
            <person name="Tanasupawat S."/>
        </authorList>
    </citation>
    <scope>NUCLEOTIDE SEQUENCE</scope>
    <source>
        <strain evidence="4">GKU 128</strain>
    </source>
</reference>
<keyword evidence="4" id="KW-0418">Kinase</keyword>
<dbReference type="InterPro" id="IPR052751">
    <property type="entry name" value="Plant_MAPKKK"/>
</dbReference>
<keyword evidence="2" id="KW-0472">Membrane</keyword>
<name>A0A939T8F5_9ACTN</name>
<dbReference type="SUPFAM" id="SSF56112">
    <property type="entry name" value="Protein kinase-like (PK-like)"/>
    <property type="match status" value="1"/>
</dbReference>
<dbReference type="GO" id="GO:0004674">
    <property type="term" value="F:protein serine/threonine kinase activity"/>
    <property type="evidence" value="ECO:0007669"/>
    <property type="project" value="UniProtKB-KW"/>
</dbReference>
<keyword evidence="2" id="KW-1133">Transmembrane helix</keyword>
<dbReference type="PANTHER" id="PTHR48011:SF4">
    <property type="entry name" value="MITOGEN-ACTIVATED PROTEIN KINASE KINASE KINASE 19"/>
    <property type="match status" value="1"/>
</dbReference>
<dbReference type="AlphaFoldDB" id="A0A939T8F5"/>
<feature type="transmembrane region" description="Helical" evidence="2">
    <location>
        <begin position="619"/>
        <end position="641"/>
    </location>
</feature>
<feature type="transmembrane region" description="Helical" evidence="2">
    <location>
        <begin position="736"/>
        <end position="755"/>
    </location>
</feature>
<dbReference type="CDD" id="cd14014">
    <property type="entry name" value="STKc_PknB_like"/>
    <property type="match status" value="1"/>
</dbReference>
<protein>
    <submittedName>
        <fullName evidence="4">Serine/threonine protein kinase</fullName>
    </submittedName>
</protein>
<keyword evidence="2" id="KW-0812">Transmembrane</keyword>
<feature type="transmembrane region" description="Helical" evidence="2">
    <location>
        <begin position="661"/>
        <end position="679"/>
    </location>
</feature>
<evidence type="ECO:0000259" key="3">
    <source>
        <dbReference type="PROSITE" id="PS50011"/>
    </source>
</evidence>
<keyword evidence="4" id="KW-0808">Transferase</keyword>
<dbReference type="EMBL" id="JAGEOJ010000003">
    <property type="protein sequence ID" value="MBO2446860.1"/>
    <property type="molecule type" value="Genomic_DNA"/>
</dbReference>
<dbReference type="PROSITE" id="PS00108">
    <property type="entry name" value="PROTEIN_KINASE_ST"/>
    <property type="match status" value="1"/>
</dbReference>
<dbReference type="SMART" id="SM00220">
    <property type="entry name" value="S_TKc"/>
    <property type="match status" value="1"/>
</dbReference>